<gene>
    <name evidence="3" type="ORF">L596_007914</name>
</gene>
<comment type="caution">
    <text evidence="3">The sequence shown here is derived from an EMBL/GenBank/DDBJ whole genome shotgun (WGS) entry which is preliminary data.</text>
</comment>
<reference evidence="3 4" key="2">
    <citation type="journal article" date="2019" name="G3 (Bethesda)">
        <title>Hybrid Assembly of the Genome of the Entomopathogenic Nematode Steinernema carpocapsae Identifies the X-Chromosome.</title>
        <authorList>
            <person name="Serra L."/>
            <person name="Macchietto M."/>
            <person name="Macias-Munoz A."/>
            <person name="McGill C.J."/>
            <person name="Rodriguez I.M."/>
            <person name="Rodriguez B."/>
            <person name="Murad R."/>
            <person name="Mortazavi A."/>
        </authorList>
    </citation>
    <scope>NUCLEOTIDE SEQUENCE [LARGE SCALE GENOMIC DNA]</scope>
    <source>
        <strain evidence="3 4">ALL</strain>
    </source>
</reference>
<proteinExistence type="predicted"/>
<protein>
    <submittedName>
        <fullName evidence="3">Uncharacterized protein</fullName>
    </submittedName>
</protein>
<name>A0A4U5PB56_STECR</name>
<keyword evidence="2" id="KW-0472">Membrane</keyword>
<keyword evidence="2" id="KW-0812">Transmembrane</keyword>
<evidence type="ECO:0000256" key="1">
    <source>
        <dbReference type="SAM" id="MobiDB-lite"/>
    </source>
</evidence>
<evidence type="ECO:0000313" key="4">
    <source>
        <dbReference type="Proteomes" id="UP000298663"/>
    </source>
</evidence>
<feature type="transmembrane region" description="Helical" evidence="2">
    <location>
        <begin position="20"/>
        <end position="41"/>
    </location>
</feature>
<dbReference type="EMBL" id="AZBU02000002">
    <property type="protein sequence ID" value="TKR93460.1"/>
    <property type="molecule type" value="Genomic_DNA"/>
</dbReference>
<keyword evidence="4" id="KW-1185">Reference proteome</keyword>
<reference evidence="3 4" key="1">
    <citation type="journal article" date="2015" name="Genome Biol.">
        <title>Comparative genomics of Steinernema reveals deeply conserved gene regulatory networks.</title>
        <authorList>
            <person name="Dillman A.R."/>
            <person name="Macchietto M."/>
            <person name="Porter C.F."/>
            <person name="Rogers A."/>
            <person name="Williams B."/>
            <person name="Antoshechkin I."/>
            <person name="Lee M.M."/>
            <person name="Goodwin Z."/>
            <person name="Lu X."/>
            <person name="Lewis E.E."/>
            <person name="Goodrich-Blair H."/>
            <person name="Stock S.P."/>
            <person name="Adams B.J."/>
            <person name="Sternberg P.W."/>
            <person name="Mortazavi A."/>
        </authorList>
    </citation>
    <scope>NUCLEOTIDE SEQUENCE [LARGE SCALE GENOMIC DNA]</scope>
    <source>
        <strain evidence="3 4">ALL</strain>
    </source>
</reference>
<feature type="region of interest" description="Disordered" evidence="1">
    <location>
        <begin position="81"/>
        <end position="102"/>
    </location>
</feature>
<sequence length="102" mass="11198">MLAFIAAVFFFLYPKKQFTFFGVFALFAVYTIVVINVVFIVGQGKHHSIDSVADFEESPLEESNSTTPSDTDQLLLSMAAPTSAAEERPAVSFATPRPSAFR</sequence>
<accession>A0A4U5PB56</accession>
<evidence type="ECO:0000313" key="3">
    <source>
        <dbReference type="EMBL" id="TKR93460.1"/>
    </source>
</evidence>
<organism evidence="3 4">
    <name type="scientific">Steinernema carpocapsae</name>
    <name type="common">Entomopathogenic nematode</name>
    <dbReference type="NCBI Taxonomy" id="34508"/>
    <lineage>
        <taxon>Eukaryota</taxon>
        <taxon>Metazoa</taxon>
        <taxon>Ecdysozoa</taxon>
        <taxon>Nematoda</taxon>
        <taxon>Chromadorea</taxon>
        <taxon>Rhabditida</taxon>
        <taxon>Tylenchina</taxon>
        <taxon>Panagrolaimomorpha</taxon>
        <taxon>Strongyloidoidea</taxon>
        <taxon>Steinernematidae</taxon>
        <taxon>Steinernema</taxon>
    </lineage>
</organism>
<evidence type="ECO:0000256" key="2">
    <source>
        <dbReference type="SAM" id="Phobius"/>
    </source>
</evidence>
<dbReference type="Proteomes" id="UP000298663">
    <property type="component" value="Unassembled WGS sequence"/>
</dbReference>
<dbReference type="AlphaFoldDB" id="A0A4U5PB56"/>
<keyword evidence="2" id="KW-1133">Transmembrane helix</keyword>